<comment type="caution">
    <text evidence="1">The sequence shown here is derived from an EMBL/GenBank/DDBJ whole genome shotgun (WGS) entry which is preliminary data.</text>
</comment>
<sequence length="606" mass="65912">MSGSIDHFGFAAFLEPRTHDEDLGGHNHCHNASNNEDETFGRLVRRLNNIVCRSEVHSTEKVEARFDPAEEIHEYKDLMDLLTGDPTLMPADSNILSLGCAVLHNASKCTSLGLPVLLSHHRVLLEKVRGMRSGPGWLAADLGRVRCSLAQRMLAEGDPRGCRRMLAPLMRWLHRPGNRAFDWAGGRLRWLRAGDHASLRSLSYLLAAQADYAIKGTCCPALLDQVRCPALGPRLAHFRALAGADERQLWVALQRWPSEAALWTLAGCRLAAEGRWRSALQLLMRAVRLEESAEASRAGQSEERGLALWNLAACLGALGLREAQGRALSRLASRCDGPGKDSQLALAAARALDRLGMHAEAARAYGLLVQAGRQQRALRVDWALSLLRAGRPRASLQACGGARGGKGGAPPEEESDPRLAFCRGSAMAALGDSEPALQEFRKGLVLAAAAGEEGGGGDWLRSQLLVNIAVLQAPQEEEASRRQLARALAVCPGKEEAFALQSVCACSRSSEVARFIRATRLAFSADNVDAAYNLSLLLLAAGKTEAARRIWRQHGLREEGVTISSSVGTPQAAWLEARLSQWHVRLLKEVVARACIVPRVFLLRFT</sequence>
<keyword evidence="2" id="KW-1185">Reference proteome</keyword>
<accession>A0ACB8CB61</accession>
<proteinExistence type="predicted"/>
<reference evidence="1" key="1">
    <citation type="submission" date="2020-05" db="EMBL/GenBank/DDBJ databases">
        <title>Large-scale comparative analyses of tick genomes elucidate their genetic diversity and vector capacities.</title>
        <authorList>
            <person name="Jia N."/>
            <person name="Wang J."/>
            <person name="Shi W."/>
            <person name="Du L."/>
            <person name="Sun Y."/>
            <person name="Zhan W."/>
            <person name="Jiang J."/>
            <person name="Wang Q."/>
            <person name="Zhang B."/>
            <person name="Ji P."/>
            <person name="Sakyi L.B."/>
            <person name="Cui X."/>
            <person name="Yuan T."/>
            <person name="Jiang B."/>
            <person name="Yang W."/>
            <person name="Lam T.T.-Y."/>
            <person name="Chang Q."/>
            <person name="Ding S."/>
            <person name="Wang X."/>
            <person name="Zhu J."/>
            <person name="Ruan X."/>
            <person name="Zhao L."/>
            <person name="Wei J."/>
            <person name="Que T."/>
            <person name="Du C."/>
            <person name="Cheng J."/>
            <person name="Dai P."/>
            <person name="Han X."/>
            <person name="Huang E."/>
            <person name="Gao Y."/>
            <person name="Liu J."/>
            <person name="Shao H."/>
            <person name="Ye R."/>
            <person name="Li L."/>
            <person name="Wei W."/>
            <person name="Wang X."/>
            <person name="Wang C."/>
            <person name="Yang T."/>
            <person name="Huo Q."/>
            <person name="Li W."/>
            <person name="Guo W."/>
            <person name="Chen H."/>
            <person name="Zhou L."/>
            <person name="Ni X."/>
            <person name="Tian J."/>
            <person name="Zhou Y."/>
            <person name="Sheng Y."/>
            <person name="Liu T."/>
            <person name="Pan Y."/>
            <person name="Xia L."/>
            <person name="Li J."/>
            <person name="Zhao F."/>
            <person name="Cao W."/>
        </authorList>
    </citation>
    <scope>NUCLEOTIDE SEQUENCE</scope>
    <source>
        <strain evidence="1">Dsil-2018</strain>
    </source>
</reference>
<evidence type="ECO:0000313" key="2">
    <source>
        <dbReference type="Proteomes" id="UP000821865"/>
    </source>
</evidence>
<name>A0ACB8CB61_DERSI</name>
<dbReference type="Proteomes" id="UP000821865">
    <property type="component" value="Chromosome 8"/>
</dbReference>
<dbReference type="EMBL" id="CM023477">
    <property type="protein sequence ID" value="KAH7938138.1"/>
    <property type="molecule type" value="Genomic_DNA"/>
</dbReference>
<protein>
    <submittedName>
        <fullName evidence="1">Uncharacterized protein</fullName>
    </submittedName>
</protein>
<gene>
    <name evidence="1" type="ORF">HPB49_020726</name>
</gene>
<organism evidence="1 2">
    <name type="scientific">Dermacentor silvarum</name>
    <name type="common">Tick</name>
    <dbReference type="NCBI Taxonomy" id="543639"/>
    <lineage>
        <taxon>Eukaryota</taxon>
        <taxon>Metazoa</taxon>
        <taxon>Ecdysozoa</taxon>
        <taxon>Arthropoda</taxon>
        <taxon>Chelicerata</taxon>
        <taxon>Arachnida</taxon>
        <taxon>Acari</taxon>
        <taxon>Parasitiformes</taxon>
        <taxon>Ixodida</taxon>
        <taxon>Ixodoidea</taxon>
        <taxon>Ixodidae</taxon>
        <taxon>Rhipicephalinae</taxon>
        <taxon>Dermacentor</taxon>
    </lineage>
</organism>
<evidence type="ECO:0000313" key="1">
    <source>
        <dbReference type="EMBL" id="KAH7938138.1"/>
    </source>
</evidence>